<dbReference type="GO" id="GO:0005634">
    <property type="term" value="C:nucleus"/>
    <property type="evidence" value="ECO:0007669"/>
    <property type="project" value="UniProtKB-SubCell"/>
</dbReference>
<evidence type="ECO:0000313" key="7">
    <source>
        <dbReference type="EMBL" id="EFA82223.1"/>
    </source>
</evidence>
<dbReference type="EMBL" id="ADBJ01000020">
    <property type="protein sequence ID" value="EFA82223.1"/>
    <property type="molecule type" value="Genomic_DNA"/>
</dbReference>
<dbReference type="InterPro" id="IPR012337">
    <property type="entry name" value="RNaseH-like_sf"/>
</dbReference>
<feature type="compositionally biased region" description="Polar residues" evidence="6">
    <location>
        <begin position="247"/>
        <end position="256"/>
    </location>
</feature>
<name>D3B855_HETP5</name>
<sequence>MNISQDLLNSNISPEYNSQEVTDALVDLIVSDNLPINIVESPRLIKLLKLLRYTPPKSKSIKDLINQRAVKKREDLKKQLDTAIHISFTTDSWTNSMQDNFTSFTVHFIDEQFKFKSYLYDLVPTNEAHTRDNILETINETIGFNSPNNLLPKTFSVTTDNARNIVSAMREIENDIIHIRLRCFSHTLQLVVTDCIKLDKPKSVEELSIELSNVVTNEAATEATTEGPKKKQKIKPSTKATATATKNRQVNTSNRGSVEDLSMQLELNNSVGDIHSSSVVNSKITITQPKEINLTSALRKIKKTQTN</sequence>
<reference evidence="7 8" key="1">
    <citation type="journal article" date="2011" name="Genome Res.">
        <title>Phylogeny-wide analysis of social amoeba genomes highlights ancient origins for complex intercellular communication.</title>
        <authorList>
            <person name="Heidel A.J."/>
            <person name="Lawal H.M."/>
            <person name="Felder M."/>
            <person name="Schilde C."/>
            <person name="Helps N.R."/>
            <person name="Tunggal B."/>
            <person name="Rivero F."/>
            <person name="John U."/>
            <person name="Schleicher M."/>
            <person name="Eichinger L."/>
            <person name="Platzer M."/>
            <person name="Noegel A.A."/>
            <person name="Schaap P."/>
            <person name="Gloeckner G."/>
        </authorList>
    </citation>
    <scope>NUCLEOTIDE SEQUENCE [LARGE SCALE GENOMIC DNA]</scope>
    <source>
        <strain evidence="8">ATCC 26659 / Pp 5 / PN500</strain>
    </source>
</reference>
<evidence type="ECO:0000256" key="3">
    <source>
        <dbReference type="ARBA" id="ARBA00022771"/>
    </source>
</evidence>
<dbReference type="InterPro" id="IPR052035">
    <property type="entry name" value="ZnF_BED_domain_contain"/>
</dbReference>
<keyword evidence="5" id="KW-0539">Nucleus</keyword>
<evidence type="ECO:0000256" key="4">
    <source>
        <dbReference type="ARBA" id="ARBA00022833"/>
    </source>
</evidence>
<protein>
    <submittedName>
        <fullName evidence="7">Uncharacterized protein</fullName>
    </submittedName>
</protein>
<evidence type="ECO:0000313" key="8">
    <source>
        <dbReference type="Proteomes" id="UP000001396"/>
    </source>
</evidence>
<keyword evidence="3" id="KW-0863">Zinc-finger</keyword>
<keyword evidence="2" id="KW-0479">Metal-binding</keyword>
<dbReference type="GeneID" id="31360133"/>
<dbReference type="SUPFAM" id="SSF53098">
    <property type="entry name" value="Ribonuclease H-like"/>
    <property type="match status" value="1"/>
</dbReference>
<dbReference type="PANTHER" id="PTHR46481">
    <property type="entry name" value="ZINC FINGER BED DOMAIN-CONTAINING PROTEIN 4"/>
    <property type="match status" value="1"/>
</dbReference>
<feature type="compositionally biased region" description="Low complexity" evidence="6">
    <location>
        <begin position="237"/>
        <end position="246"/>
    </location>
</feature>
<feature type="region of interest" description="Disordered" evidence="6">
    <location>
        <begin position="220"/>
        <end position="258"/>
    </location>
</feature>
<keyword evidence="8" id="KW-1185">Reference proteome</keyword>
<comment type="caution">
    <text evidence="7">The sequence shown here is derived from an EMBL/GenBank/DDBJ whole genome shotgun (WGS) entry which is preliminary data.</text>
</comment>
<comment type="subcellular location">
    <subcellularLocation>
        <location evidence="1">Nucleus</location>
    </subcellularLocation>
</comment>
<dbReference type="Proteomes" id="UP000001396">
    <property type="component" value="Unassembled WGS sequence"/>
</dbReference>
<dbReference type="GO" id="GO:0008270">
    <property type="term" value="F:zinc ion binding"/>
    <property type="evidence" value="ECO:0007669"/>
    <property type="project" value="UniProtKB-KW"/>
</dbReference>
<evidence type="ECO:0000256" key="1">
    <source>
        <dbReference type="ARBA" id="ARBA00004123"/>
    </source>
</evidence>
<accession>D3B855</accession>
<gene>
    <name evidence="7" type="ORF">PPL_04646</name>
</gene>
<dbReference type="RefSeq" id="XP_020434340.1">
    <property type="nucleotide sequence ID" value="XM_020575545.1"/>
</dbReference>
<evidence type="ECO:0000256" key="2">
    <source>
        <dbReference type="ARBA" id="ARBA00022723"/>
    </source>
</evidence>
<dbReference type="AlphaFoldDB" id="D3B855"/>
<dbReference type="InParanoid" id="D3B855"/>
<evidence type="ECO:0000256" key="6">
    <source>
        <dbReference type="SAM" id="MobiDB-lite"/>
    </source>
</evidence>
<organism evidence="7 8">
    <name type="scientific">Heterostelium pallidum (strain ATCC 26659 / Pp 5 / PN500)</name>
    <name type="common">Cellular slime mold</name>
    <name type="synonym">Polysphondylium pallidum</name>
    <dbReference type="NCBI Taxonomy" id="670386"/>
    <lineage>
        <taxon>Eukaryota</taxon>
        <taxon>Amoebozoa</taxon>
        <taxon>Evosea</taxon>
        <taxon>Eumycetozoa</taxon>
        <taxon>Dictyostelia</taxon>
        <taxon>Acytosteliales</taxon>
        <taxon>Acytosteliaceae</taxon>
        <taxon>Heterostelium</taxon>
    </lineage>
</organism>
<evidence type="ECO:0000256" key="5">
    <source>
        <dbReference type="ARBA" id="ARBA00023242"/>
    </source>
</evidence>
<dbReference type="PANTHER" id="PTHR46481:SF10">
    <property type="entry name" value="ZINC FINGER BED DOMAIN-CONTAINING PROTEIN 39"/>
    <property type="match status" value="1"/>
</dbReference>
<proteinExistence type="predicted"/>
<keyword evidence="4" id="KW-0862">Zinc</keyword>